<dbReference type="InterPro" id="IPR014001">
    <property type="entry name" value="Helicase_ATP-bd"/>
</dbReference>
<dbReference type="InterPro" id="IPR011545">
    <property type="entry name" value="DEAD/DEAH_box_helicase_dom"/>
</dbReference>
<dbReference type="CDD" id="cd00268">
    <property type="entry name" value="DEADc"/>
    <property type="match status" value="1"/>
</dbReference>
<evidence type="ECO:0000259" key="6">
    <source>
        <dbReference type="PROSITE" id="PS51194"/>
    </source>
</evidence>
<keyword evidence="1" id="KW-0547">Nucleotide-binding</keyword>
<dbReference type="PROSITE" id="PS51194">
    <property type="entry name" value="HELICASE_CTER"/>
    <property type="match status" value="1"/>
</dbReference>
<dbReference type="GeneID" id="17040090"/>
<evidence type="ECO:0000256" key="4">
    <source>
        <dbReference type="ARBA" id="ARBA00022840"/>
    </source>
</evidence>
<dbReference type="GO" id="GO:0016787">
    <property type="term" value="F:hydrolase activity"/>
    <property type="evidence" value="ECO:0007669"/>
    <property type="project" value="UniProtKB-KW"/>
</dbReference>
<dbReference type="Gene3D" id="3.40.50.300">
    <property type="entry name" value="P-loop containing nucleotide triphosphate hydrolases"/>
    <property type="match status" value="2"/>
</dbReference>
<reference evidence="7 8" key="1">
    <citation type="journal article" date="2012" name="Genome Biol.">
        <title>The genome of the polar eukaryotic microalga coccomyxa subellipsoidea reveals traits of cold adaptation.</title>
        <authorList>
            <person name="Blanc G."/>
            <person name="Agarkova I."/>
            <person name="Grimwood J."/>
            <person name="Kuo A."/>
            <person name="Brueggeman A."/>
            <person name="Dunigan D."/>
            <person name="Gurnon J."/>
            <person name="Ladunga I."/>
            <person name="Lindquist E."/>
            <person name="Lucas S."/>
            <person name="Pangilinan J."/>
            <person name="Proschold T."/>
            <person name="Salamov A."/>
            <person name="Schmutz J."/>
            <person name="Weeks D."/>
            <person name="Yamada T."/>
            <person name="Claverie J.M."/>
            <person name="Grigoriev I."/>
            <person name="Van Etten J."/>
            <person name="Lomsadze A."/>
            <person name="Borodovsky M."/>
        </authorList>
    </citation>
    <scope>NUCLEOTIDE SEQUENCE [LARGE SCALE GENOMIC DNA]</scope>
    <source>
        <strain evidence="7 8">C-169</strain>
    </source>
</reference>
<accession>I0YU27</accession>
<evidence type="ECO:0000313" key="7">
    <source>
        <dbReference type="EMBL" id="EIE21896.1"/>
    </source>
</evidence>
<dbReference type="PROSITE" id="PS51192">
    <property type="entry name" value="HELICASE_ATP_BIND_1"/>
    <property type="match status" value="1"/>
</dbReference>
<dbReference type="RefSeq" id="XP_005646440.1">
    <property type="nucleotide sequence ID" value="XM_005646383.1"/>
</dbReference>
<evidence type="ECO:0000256" key="1">
    <source>
        <dbReference type="ARBA" id="ARBA00022741"/>
    </source>
</evidence>
<protein>
    <submittedName>
        <fullName evidence="7">P-loop containing nucleoside triphosphate hydrolase protein</fullName>
    </submittedName>
</protein>
<organism evidence="7 8">
    <name type="scientific">Coccomyxa subellipsoidea (strain C-169)</name>
    <name type="common">Green microalga</name>
    <dbReference type="NCBI Taxonomy" id="574566"/>
    <lineage>
        <taxon>Eukaryota</taxon>
        <taxon>Viridiplantae</taxon>
        <taxon>Chlorophyta</taxon>
        <taxon>core chlorophytes</taxon>
        <taxon>Trebouxiophyceae</taxon>
        <taxon>Trebouxiophyceae incertae sedis</taxon>
        <taxon>Coccomyxaceae</taxon>
        <taxon>Coccomyxa</taxon>
        <taxon>Coccomyxa subellipsoidea</taxon>
    </lineage>
</organism>
<keyword evidence="3" id="KW-0347">Helicase</keyword>
<dbReference type="CDD" id="cd18787">
    <property type="entry name" value="SF2_C_DEAD"/>
    <property type="match status" value="1"/>
</dbReference>
<dbReference type="EMBL" id="AGSI01000011">
    <property type="protein sequence ID" value="EIE21896.1"/>
    <property type="molecule type" value="Genomic_DNA"/>
</dbReference>
<dbReference type="SUPFAM" id="SSF52540">
    <property type="entry name" value="P-loop containing nucleoside triphosphate hydrolases"/>
    <property type="match status" value="1"/>
</dbReference>
<dbReference type="PANTHER" id="PTHR47960">
    <property type="entry name" value="DEAD-BOX ATP-DEPENDENT RNA HELICASE 50"/>
    <property type="match status" value="1"/>
</dbReference>
<keyword evidence="4" id="KW-0067">ATP-binding</keyword>
<evidence type="ECO:0000313" key="8">
    <source>
        <dbReference type="Proteomes" id="UP000007264"/>
    </source>
</evidence>
<dbReference type="SMART" id="SM00487">
    <property type="entry name" value="DEXDc"/>
    <property type="match status" value="1"/>
</dbReference>
<dbReference type="GO" id="GO:0003676">
    <property type="term" value="F:nucleic acid binding"/>
    <property type="evidence" value="ECO:0007669"/>
    <property type="project" value="InterPro"/>
</dbReference>
<feature type="domain" description="Helicase ATP-binding" evidence="5">
    <location>
        <begin position="22"/>
        <end position="204"/>
    </location>
</feature>
<dbReference type="GO" id="GO:0005524">
    <property type="term" value="F:ATP binding"/>
    <property type="evidence" value="ECO:0007669"/>
    <property type="project" value="UniProtKB-KW"/>
</dbReference>
<dbReference type="Pfam" id="PF00270">
    <property type="entry name" value="DEAD"/>
    <property type="match status" value="1"/>
</dbReference>
<dbReference type="SMART" id="SM00490">
    <property type="entry name" value="HELICc"/>
    <property type="match status" value="1"/>
</dbReference>
<dbReference type="InterPro" id="IPR001650">
    <property type="entry name" value="Helicase_C-like"/>
</dbReference>
<keyword evidence="8" id="KW-1185">Reference proteome</keyword>
<sequence length="394" mass="42659">MVKALRGIGIERPSYIQAAAYQVLTSGARHIVLADHAGSGKTLAYLLPLVQALREEEQSLCDSLTMRNAPRVIILAPTTELCAQVLMVARGLAKGAPFRSIALTGGFKWRTQKEALDEGVDVVVATPGRLGEHIKAGNLRLDQCRAVVLDEVDVLLGDTFAFAQQVAPLRAAAPEATRFVLVTATLAENVYLQLQQDFPGITPAFGPGLHRTAPGVLEQLVDCSGGDVINEDTGFERKSAALLRVLREQDCTRTIVFCNKIETCRKVENLLNRNGEDPNEEGLLVLPYHAAIEEVARSKALKEFLAPPMDGAKMVLVCTDRASRGIDSAHVEHVVLFDFPRDPSEYVRRAGRVSRGAGASGVVSILVLGRQVSLARQLLERNQKGLPIHKVPSG</sequence>
<dbReference type="GO" id="GO:0004386">
    <property type="term" value="F:helicase activity"/>
    <property type="evidence" value="ECO:0007669"/>
    <property type="project" value="UniProtKB-KW"/>
</dbReference>
<dbReference type="InterPro" id="IPR027417">
    <property type="entry name" value="P-loop_NTPase"/>
</dbReference>
<dbReference type="OrthoDB" id="10256233at2759"/>
<comment type="caution">
    <text evidence="7">The sequence shown here is derived from an EMBL/GenBank/DDBJ whole genome shotgun (WGS) entry which is preliminary data.</text>
</comment>
<name>I0YU27_COCSC</name>
<evidence type="ECO:0000256" key="3">
    <source>
        <dbReference type="ARBA" id="ARBA00022806"/>
    </source>
</evidence>
<dbReference type="InterPro" id="IPR044742">
    <property type="entry name" value="DEAD/DEAH_RhlB"/>
</dbReference>
<gene>
    <name evidence="7" type="ORF">COCSUDRAFT_24474</name>
</gene>
<dbReference type="KEGG" id="csl:COCSUDRAFT_24474"/>
<keyword evidence="2 7" id="KW-0378">Hydrolase</keyword>
<proteinExistence type="predicted"/>
<dbReference type="Proteomes" id="UP000007264">
    <property type="component" value="Unassembled WGS sequence"/>
</dbReference>
<evidence type="ECO:0000259" key="5">
    <source>
        <dbReference type="PROSITE" id="PS51192"/>
    </source>
</evidence>
<dbReference type="eggNOG" id="KOG0331">
    <property type="taxonomic scope" value="Eukaryota"/>
</dbReference>
<dbReference type="Pfam" id="PF00271">
    <property type="entry name" value="Helicase_C"/>
    <property type="match status" value="1"/>
</dbReference>
<dbReference type="STRING" id="574566.I0YU27"/>
<feature type="domain" description="Helicase C-terminal" evidence="6">
    <location>
        <begin position="238"/>
        <end position="394"/>
    </location>
</feature>
<evidence type="ECO:0000256" key="2">
    <source>
        <dbReference type="ARBA" id="ARBA00022801"/>
    </source>
</evidence>
<dbReference type="AlphaFoldDB" id="I0YU27"/>